<name>A0A0A9DHP1_ARUDO</name>
<accession>A0A0A9DHP1</accession>
<reference evidence="2" key="2">
    <citation type="journal article" date="2015" name="Data Brief">
        <title>Shoot transcriptome of the giant reed, Arundo donax.</title>
        <authorList>
            <person name="Barrero R.A."/>
            <person name="Guerrero F.D."/>
            <person name="Moolhuijzen P."/>
            <person name="Goolsby J.A."/>
            <person name="Tidwell J."/>
            <person name="Bellgard S.E."/>
            <person name="Bellgard M.I."/>
        </authorList>
    </citation>
    <scope>NUCLEOTIDE SEQUENCE</scope>
    <source>
        <tissue evidence="2">Shoot tissue taken approximately 20 cm above the soil surface</tissue>
    </source>
</reference>
<organism evidence="2">
    <name type="scientific">Arundo donax</name>
    <name type="common">Giant reed</name>
    <name type="synonym">Donax arundinaceus</name>
    <dbReference type="NCBI Taxonomy" id="35708"/>
    <lineage>
        <taxon>Eukaryota</taxon>
        <taxon>Viridiplantae</taxon>
        <taxon>Streptophyta</taxon>
        <taxon>Embryophyta</taxon>
        <taxon>Tracheophyta</taxon>
        <taxon>Spermatophyta</taxon>
        <taxon>Magnoliopsida</taxon>
        <taxon>Liliopsida</taxon>
        <taxon>Poales</taxon>
        <taxon>Poaceae</taxon>
        <taxon>PACMAD clade</taxon>
        <taxon>Arundinoideae</taxon>
        <taxon>Arundineae</taxon>
        <taxon>Arundo</taxon>
    </lineage>
</organism>
<evidence type="ECO:0000313" key="2">
    <source>
        <dbReference type="EMBL" id="JAD85115.1"/>
    </source>
</evidence>
<keyword evidence="1" id="KW-0472">Membrane</keyword>
<sequence>MQQHDDVELSALGMGKLFRPSRCYLLLCCYFQLVNILLCCCYGAVTCL</sequence>
<reference evidence="2" key="1">
    <citation type="submission" date="2014-09" db="EMBL/GenBank/DDBJ databases">
        <authorList>
            <person name="Magalhaes I.L.F."/>
            <person name="Oliveira U."/>
            <person name="Santos F.R."/>
            <person name="Vidigal T.H.D.A."/>
            <person name="Brescovit A.D."/>
            <person name="Santos A.J."/>
        </authorList>
    </citation>
    <scope>NUCLEOTIDE SEQUENCE</scope>
    <source>
        <tissue evidence="2">Shoot tissue taken approximately 20 cm above the soil surface</tissue>
    </source>
</reference>
<feature type="transmembrane region" description="Helical" evidence="1">
    <location>
        <begin position="24"/>
        <end position="45"/>
    </location>
</feature>
<proteinExistence type="predicted"/>
<dbReference type="EMBL" id="GBRH01212780">
    <property type="protein sequence ID" value="JAD85115.1"/>
    <property type="molecule type" value="Transcribed_RNA"/>
</dbReference>
<protein>
    <submittedName>
        <fullName evidence="2">Uncharacterized protein</fullName>
    </submittedName>
</protein>
<keyword evidence="1" id="KW-0812">Transmembrane</keyword>
<keyword evidence="1" id="KW-1133">Transmembrane helix</keyword>
<dbReference type="AlphaFoldDB" id="A0A0A9DHP1"/>
<evidence type="ECO:0000256" key="1">
    <source>
        <dbReference type="SAM" id="Phobius"/>
    </source>
</evidence>